<reference evidence="2" key="1">
    <citation type="submission" date="2021-01" db="EMBL/GenBank/DDBJ databases">
        <authorList>
            <person name="Corre E."/>
            <person name="Pelletier E."/>
            <person name="Niang G."/>
            <person name="Scheremetjew M."/>
            <person name="Finn R."/>
            <person name="Kale V."/>
            <person name="Holt S."/>
            <person name="Cochrane G."/>
            <person name="Meng A."/>
            <person name="Brown T."/>
            <person name="Cohen L."/>
        </authorList>
    </citation>
    <scope>NUCLEOTIDE SEQUENCE</scope>
    <source>
        <strain evidence="2">CCMP826</strain>
    </source>
</reference>
<dbReference type="InterPro" id="IPR013783">
    <property type="entry name" value="Ig-like_fold"/>
</dbReference>
<dbReference type="SUPFAM" id="SSF48208">
    <property type="entry name" value="Six-hairpin glycosidases"/>
    <property type="match status" value="1"/>
</dbReference>
<accession>A0A7S2IFZ8</accession>
<feature type="domain" description="Mannosylglycerate hydrolase MGH1-like glycoside hydrolase" evidence="1">
    <location>
        <begin position="330"/>
        <end position="503"/>
    </location>
</feature>
<dbReference type="InterPro" id="IPR054491">
    <property type="entry name" value="MGH1-like_GH"/>
</dbReference>
<dbReference type="InterPro" id="IPR008928">
    <property type="entry name" value="6-hairpin_glycosidase_sf"/>
</dbReference>
<dbReference type="Gene3D" id="1.50.10.10">
    <property type="match status" value="1"/>
</dbReference>
<evidence type="ECO:0000313" key="2">
    <source>
        <dbReference type="EMBL" id="CAD9517328.1"/>
    </source>
</evidence>
<sequence length="610" mass="68075">MVRMNRNRIFRYVPIGICMVLVARKLVMTMPQQQAPSVRFLYPTAKTSSSTVDLGAIIEATENSAHPSKIKEVSFFVDGRLVKSYSNCPASDSLACTSQPNGMQVRFGSCEATDVKQGYESQPYEALGTLGPGKHVLKAVAIDELGRKGTQNLRVQVHQPPILQTGHSLTDEMHELALAEIGRNVLCDHFVAGHGWGQVWTRDTSYALEQGAAFLHSQISQVSLQKCTEEDPGGAGTVWLQDECGHFGGWPVLSDAIVGARGAWALYKAEGNQTFLQWAYNVTKNSLIRAERDVLDKKSGLFKGCSSFMESNSGYPFEYATNGKMVGKTKALSTNLLYHSGYEIAAEMGSELGIDEKDVKVLQEKASKLREVIRERFWLPYEGFYSYFEDEEGNPIKTMEGLGESIALLDNGFETDPDRVAKIFENTHTTEYGLPSLWPQFDHSANPHNDIAHYYHNGRIWPFVQGYWAMAAARRGNITAFTSALISLEELAEKGRTFAEFYELNSTFPSERRRQLWSDTGYLGMIYQGLFGMIFETGGIRFSPVKPEQQFSSSIALSNFRYREMVLTINIEGSGSKVSKFIVDGIESDKMNTLVPCHLTGNIDVYIEMH</sequence>
<dbReference type="AlphaFoldDB" id="A0A7S2IFZ8"/>
<dbReference type="GO" id="GO:0005975">
    <property type="term" value="P:carbohydrate metabolic process"/>
    <property type="evidence" value="ECO:0007669"/>
    <property type="project" value="InterPro"/>
</dbReference>
<proteinExistence type="predicted"/>
<dbReference type="Pfam" id="PF22422">
    <property type="entry name" value="MGH1-like_GH"/>
    <property type="match status" value="1"/>
</dbReference>
<dbReference type="EMBL" id="HBGV01018955">
    <property type="protein sequence ID" value="CAD9517328.1"/>
    <property type="molecule type" value="Transcribed_RNA"/>
</dbReference>
<name>A0A7S2IFZ8_9STRA</name>
<gene>
    <name evidence="2" type="ORF">HTAM1171_LOCUS11749</name>
</gene>
<dbReference type="Gene3D" id="2.60.40.10">
    <property type="entry name" value="Immunoglobulins"/>
    <property type="match status" value="1"/>
</dbReference>
<protein>
    <recommendedName>
        <fullName evidence="1">Mannosylglycerate hydrolase MGH1-like glycoside hydrolase domain-containing protein</fullName>
    </recommendedName>
</protein>
<organism evidence="2">
    <name type="scientific">Helicotheca tamesis</name>
    <dbReference type="NCBI Taxonomy" id="374047"/>
    <lineage>
        <taxon>Eukaryota</taxon>
        <taxon>Sar</taxon>
        <taxon>Stramenopiles</taxon>
        <taxon>Ochrophyta</taxon>
        <taxon>Bacillariophyta</taxon>
        <taxon>Mediophyceae</taxon>
        <taxon>Lithodesmiophycidae</taxon>
        <taxon>Lithodesmiales</taxon>
        <taxon>Lithodesmiaceae</taxon>
        <taxon>Helicotheca</taxon>
    </lineage>
</organism>
<evidence type="ECO:0000259" key="1">
    <source>
        <dbReference type="Pfam" id="PF22422"/>
    </source>
</evidence>
<dbReference type="InterPro" id="IPR012341">
    <property type="entry name" value="6hp_glycosidase-like_sf"/>
</dbReference>